<keyword evidence="3" id="KW-0472">Membrane</keyword>
<organism evidence="5 6">
    <name type="scientific">Epilithonimonas hispanica</name>
    <dbReference type="NCBI Taxonomy" id="358687"/>
    <lineage>
        <taxon>Bacteria</taxon>
        <taxon>Pseudomonadati</taxon>
        <taxon>Bacteroidota</taxon>
        <taxon>Flavobacteriia</taxon>
        <taxon>Flavobacteriales</taxon>
        <taxon>Weeksellaceae</taxon>
        <taxon>Chryseobacterium group</taxon>
        <taxon>Epilithonimonas</taxon>
    </lineage>
</organism>
<dbReference type="OrthoDB" id="9789468at2"/>
<evidence type="ECO:0000313" key="6">
    <source>
        <dbReference type="Proteomes" id="UP000256326"/>
    </source>
</evidence>
<dbReference type="GO" id="GO:0003958">
    <property type="term" value="F:NADPH-hemoprotein reductase activity"/>
    <property type="evidence" value="ECO:0007669"/>
    <property type="project" value="UniProtKB-EC"/>
</dbReference>
<dbReference type="GO" id="GO:0050660">
    <property type="term" value="F:flavin adenine dinucleotide binding"/>
    <property type="evidence" value="ECO:0007669"/>
    <property type="project" value="TreeGrafter"/>
</dbReference>
<comment type="caution">
    <text evidence="5">The sequence shown here is derived from an EMBL/GenBank/DDBJ whole genome shotgun (WGS) entry which is preliminary data.</text>
</comment>
<dbReference type="InterPro" id="IPR029039">
    <property type="entry name" value="Flavoprotein-like_sf"/>
</dbReference>
<dbReference type="RefSeq" id="WP_116034110.1">
    <property type="nucleotide sequence ID" value="NZ_JBHLVV010000005.1"/>
</dbReference>
<keyword evidence="6" id="KW-1185">Reference proteome</keyword>
<dbReference type="AlphaFoldDB" id="A0A3D9CZQ0"/>
<protein>
    <recommendedName>
        <fullName evidence="2">NADPH--hemoprotein reductase</fullName>
        <ecNumber evidence="2">1.6.2.4</ecNumber>
    </recommendedName>
</protein>
<dbReference type="SUPFAM" id="SSF63380">
    <property type="entry name" value="Riboflavin synthase domain-like"/>
    <property type="match status" value="1"/>
</dbReference>
<dbReference type="EMBL" id="QNUG01000011">
    <property type="protein sequence ID" value="REC71236.1"/>
    <property type="molecule type" value="Genomic_DNA"/>
</dbReference>
<sequence>MTSSVWRLAHLALAVVTFLFLILASLTGIVLAYNAAQENLQPLRADDINTISLSQAIPELKKHYPEIIELTVDHNRFVLLEGIDNDGKDVKAYINPTTGKILGKPTEKSEFINWNLSLHRSLFLKETGRFVVGIVSFLLMLITISGLILILKRQKSFRNFFGKINKDSFSQYYHVVSGRLLLIPILIVSITATYLFLVRFEIIKKSEPEKIKSFKSTNQEKKKLQDFDIFKSTLLKDVQKIEFPFVEDEPEEFFVLKLKDREITVNQITGTIEKEEKYPLITVYENLSLDLHTGRTNWIWATVLGLSSANILMFIWSGFAITFRRSRSKIKNKFKPNQAEIILFVGSENGTTLNFASNVHEQLLSSGKKSYLAELNHYELFPNAKQLVIFASTYGLGDPPTNASQFLKLVDKIPQNQDVHYSIVGFGSKSYEEFCAFAEKINQHLSETTWAKPLIPLHTVNDRSTHEFAEWAREWSAESLIPIASAPSLYAPKIPSLSTFKVVGKSEVVEEATTFKLNLKPTSRQKYQSGDLLTVYPDNDHKERFYSVGKVDDSLQLIVKLFDNGLGSCYLYRLEEGQEIKARLIKNSDFHIPKNPKSIALIANGTGIAPFLGMIDENTKKKDIRLYCGFRKSSELSRRYTQFLEHQKEKGQLSDFQFAYSKEEQAEYVMHLIEKDAEYFYQLLQSGGTIMICGSLRMQHDVETLLDDICLKKGTSLGDYKSKGQILTDCY</sequence>
<evidence type="ECO:0000259" key="4">
    <source>
        <dbReference type="PROSITE" id="PS50902"/>
    </source>
</evidence>
<dbReference type="Proteomes" id="UP000256326">
    <property type="component" value="Unassembled WGS sequence"/>
</dbReference>
<dbReference type="GO" id="GO:0010181">
    <property type="term" value="F:FMN binding"/>
    <property type="evidence" value="ECO:0007669"/>
    <property type="project" value="InterPro"/>
</dbReference>
<evidence type="ECO:0000256" key="1">
    <source>
        <dbReference type="ARBA" id="ARBA00022630"/>
    </source>
</evidence>
<keyword evidence="1" id="KW-0285">Flavoprotein</keyword>
<dbReference type="InterPro" id="IPR008254">
    <property type="entry name" value="Flavodoxin/NO_synth"/>
</dbReference>
<dbReference type="InterPro" id="IPR001433">
    <property type="entry name" value="OxRdtase_FAD/NAD-bd"/>
</dbReference>
<dbReference type="SUPFAM" id="SSF52343">
    <property type="entry name" value="Ferredoxin reductase-like, C-terminal NADP-linked domain"/>
    <property type="match status" value="1"/>
</dbReference>
<dbReference type="InterPro" id="IPR001709">
    <property type="entry name" value="Flavoprot_Pyr_Nucl_cyt_Rdtase"/>
</dbReference>
<dbReference type="PANTHER" id="PTHR19384:SF17">
    <property type="entry name" value="NADPH--CYTOCHROME P450 REDUCTASE"/>
    <property type="match status" value="1"/>
</dbReference>
<evidence type="ECO:0000256" key="2">
    <source>
        <dbReference type="ARBA" id="ARBA00023797"/>
    </source>
</evidence>
<accession>A0A3D9CZQ0</accession>
<dbReference type="Pfam" id="PF00175">
    <property type="entry name" value="NAD_binding_1"/>
    <property type="match status" value="1"/>
</dbReference>
<evidence type="ECO:0000313" key="5">
    <source>
        <dbReference type="EMBL" id="REC71236.1"/>
    </source>
</evidence>
<name>A0A3D9CZQ0_9FLAO</name>
<dbReference type="Pfam" id="PF00258">
    <property type="entry name" value="Flavodoxin_1"/>
    <property type="match status" value="1"/>
</dbReference>
<dbReference type="InterPro" id="IPR005625">
    <property type="entry name" value="PepSY-ass_TM"/>
</dbReference>
<proteinExistence type="predicted"/>
<keyword evidence="3" id="KW-0812">Transmembrane</keyword>
<feature type="domain" description="Flavodoxin-like" evidence="4">
    <location>
        <begin position="341"/>
        <end position="480"/>
    </location>
</feature>
<dbReference type="Pfam" id="PF03929">
    <property type="entry name" value="PepSY_TM"/>
    <property type="match status" value="1"/>
</dbReference>
<dbReference type="InterPro" id="IPR039261">
    <property type="entry name" value="FNR_nucleotide-bd"/>
</dbReference>
<dbReference type="Gene3D" id="3.40.50.360">
    <property type="match status" value="1"/>
</dbReference>
<dbReference type="InterPro" id="IPR017938">
    <property type="entry name" value="Riboflavin_synthase-like_b-brl"/>
</dbReference>
<feature type="transmembrane region" description="Helical" evidence="3">
    <location>
        <begin position="298"/>
        <end position="323"/>
    </location>
</feature>
<reference evidence="5 6" key="1">
    <citation type="journal article" date="2006" name="Int. J. Syst. Evol. Microbiol.">
        <title>Chryseobacterium hispanicum sp. nov., isolated from the drinking water distribution system of Sevilla, Spain.</title>
        <authorList>
            <person name="Gallego V."/>
            <person name="Garcia M.T."/>
            <person name="Ventosa A."/>
        </authorList>
    </citation>
    <scope>NUCLEOTIDE SEQUENCE [LARGE SCALE GENOMIC DNA]</scope>
    <source>
        <strain evidence="5 6">KCTC 22104</strain>
    </source>
</reference>
<dbReference type="PRINTS" id="PR00371">
    <property type="entry name" value="FPNCR"/>
</dbReference>
<dbReference type="PROSITE" id="PS50902">
    <property type="entry name" value="FLAVODOXIN_LIKE"/>
    <property type="match status" value="1"/>
</dbReference>
<dbReference type="Gene3D" id="3.40.50.80">
    <property type="entry name" value="Nucleotide-binding domain of ferredoxin-NADP reductase (FNR) module"/>
    <property type="match status" value="1"/>
</dbReference>
<dbReference type="GO" id="GO:0005829">
    <property type="term" value="C:cytosol"/>
    <property type="evidence" value="ECO:0007669"/>
    <property type="project" value="TreeGrafter"/>
</dbReference>
<dbReference type="PANTHER" id="PTHR19384">
    <property type="entry name" value="NITRIC OXIDE SYNTHASE-RELATED"/>
    <property type="match status" value="1"/>
</dbReference>
<keyword evidence="3" id="KW-1133">Transmembrane helix</keyword>
<dbReference type="Gene3D" id="2.40.30.10">
    <property type="entry name" value="Translation factors"/>
    <property type="match status" value="1"/>
</dbReference>
<dbReference type="SUPFAM" id="SSF52218">
    <property type="entry name" value="Flavoproteins"/>
    <property type="match status" value="1"/>
</dbReference>
<feature type="transmembrane region" description="Helical" evidence="3">
    <location>
        <begin position="172"/>
        <end position="197"/>
    </location>
</feature>
<gene>
    <name evidence="5" type="ORF">DRF58_06810</name>
</gene>
<feature type="transmembrane region" description="Helical" evidence="3">
    <location>
        <begin position="130"/>
        <end position="151"/>
    </location>
</feature>
<dbReference type="EC" id="1.6.2.4" evidence="2"/>
<evidence type="ECO:0000256" key="3">
    <source>
        <dbReference type="SAM" id="Phobius"/>
    </source>
</evidence>